<dbReference type="InterPro" id="IPR013087">
    <property type="entry name" value="Znf_C2H2_type"/>
</dbReference>
<organism evidence="10 11">
    <name type="scientific">Apiospora arundinis</name>
    <dbReference type="NCBI Taxonomy" id="335852"/>
    <lineage>
        <taxon>Eukaryota</taxon>
        <taxon>Fungi</taxon>
        <taxon>Dikarya</taxon>
        <taxon>Ascomycota</taxon>
        <taxon>Pezizomycotina</taxon>
        <taxon>Sordariomycetes</taxon>
        <taxon>Xylariomycetidae</taxon>
        <taxon>Amphisphaeriales</taxon>
        <taxon>Apiosporaceae</taxon>
        <taxon>Apiospora</taxon>
    </lineage>
</organism>
<accession>A0ABR2HTC8</accession>
<dbReference type="Pfam" id="PF00172">
    <property type="entry name" value="Zn_clus"/>
    <property type="match status" value="1"/>
</dbReference>
<keyword evidence="4" id="KW-0804">Transcription</keyword>
<protein>
    <submittedName>
        <fullName evidence="10">C6 finger domain-containing protein</fullName>
    </submittedName>
</protein>
<name>A0ABR2HTC8_9PEZI</name>
<dbReference type="InterPro" id="IPR036864">
    <property type="entry name" value="Zn2-C6_fun-type_DNA-bd_sf"/>
</dbReference>
<dbReference type="PROSITE" id="PS00463">
    <property type="entry name" value="ZN2_CY6_FUNGAL_1"/>
    <property type="match status" value="1"/>
</dbReference>
<evidence type="ECO:0000256" key="3">
    <source>
        <dbReference type="ARBA" id="ARBA00023015"/>
    </source>
</evidence>
<feature type="region of interest" description="Disordered" evidence="7">
    <location>
        <begin position="138"/>
        <end position="167"/>
    </location>
</feature>
<evidence type="ECO:0000256" key="1">
    <source>
        <dbReference type="ARBA" id="ARBA00022723"/>
    </source>
</evidence>
<dbReference type="SUPFAM" id="SSF57701">
    <property type="entry name" value="Zn2/Cys6 DNA-binding domain"/>
    <property type="match status" value="1"/>
</dbReference>
<keyword evidence="5" id="KW-0539">Nucleus</keyword>
<evidence type="ECO:0000313" key="10">
    <source>
        <dbReference type="EMBL" id="KAK8852253.1"/>
    </source>
</evidence>
<feature type="domain" description="C2H2-type" evidence="9">
    <location>
        <begin position="8"/>
        <end position="36"/>
    </location>
</feature>
<evidence type="ECO:0000256" key="6">
    <source>
        <dbReference type="PROSITE-ProRule" id="PRU00042"/>
    </source>
</evidence>
<evidence type="ECO:0000259" key="8">
    <source>
        <dbReference type="PROSITE" id="PS50048"/>
    </source>
</evidence>
<evidence type="ECO:0000259" key="9">
    <source>
        <dbReference type="PROSITE" id="PS50157"/>
    </source>
</evidence>
<keyword evidence="1" id="KW-0479">Metal-binding</keyword>
<comment type="caution">
    <text evidence="10">The sequence shown here is derived from an EMBL/GenBank/DDBJ whole genome shotgun (WGS) entry which is preliminary data.</text>
</comment>
<dbReference type="InterPro" id="IPR001138">
    <property type="entry name" value="Zn2Cys6_DnaBD"/>
</dbReference>
<dbReference type="PANTHER" id="PTHR47660">
    <property type="entry name" value="TRANSCRIPTION FACTOR WITH C2H2 AND ZN(2)-CYS(6) DNA BINDING DOMAIN (EUROFUNG)-RELATED-RELATED"/>
    <property type="match status" value="1"/>
</dbReference>
<keyword evidence="6" id="KW-0863">Zinc-finger</keyword>
<dbReference type="PANTHER" id="PTHR47660:SF3">
    <property type="entry name" value="FINGER DOMAIN PROTEIN, PUTATIVE (AFU_ORTHOLOGUE AFUA_4G03310)-RELATED"/>
    <property type="match status" value="1"/>
</dbReference>
<gene>
    <name evidence="10" type="ORF">PGQ11_014732</name>
</gene>
<evidence type="ECO:0000313" key="11">
    <source>
        <dbReference type="Proteomes" id="UP001390339"/>
    </source>
</evidence>
<dbReference type="SMART" id="SM00066">
    <property type="entry name" value="GAL4"/>
    <property type="match status" value="1"/>
</dbReference>
<dbReference type="PROSITE" id="PS50048">
    <property type="entry name" value="ZN2_CY6_FUNGAL_2"/>
    <property type="match status" value="1"/>
</dbReference>
<keyword evidence="3" id="KW-0805">Transcription regulation</keyword>
<feature type="domain" description="Zn(2)-C6 fungal-type" evidence="8">
    <location>
        <begin position="42"/>
        <end position="72"/>
    </location>
</feature>
<keyword evidence="2" id="KW-0862">Zinc</keyword>
<dbReference type="CDD" id="cd00067">
    <property type="entry name" value="GAL4"/>
    <property type="match status" value="1"/>
</dbReference>
<evidence type="ECO:0000256" key="7">
    <source>
        <dbReference type="SAM" id="MobiDB-lite"/>
    </source>
</evidence>
<dbReference type="Gene3D" id="4.10.240.10">
    <property type="entry name" value="Zn(2)-C6 fungal-type DNA-binding domain"/>
    <property type="match status" value="1"/>
</dbReference>
<evidence type="ECO:0000256" key="4">
    <source>
        <dbReference type="ARBA" id="ARBA00023163"/>
    </source>
</evidence>
<dbReference type="PROSITE" id="PS50157">
    <property type="entry name" value="ZINC_FINGER_C2H2_2"/>
    <property type="match status" value="1"/>
</dbReference>
<reference evidence="10 11" key="1">
    <citation type="journal article" date="2024" name="IMA Fungus">
        <title>Apiospora arundinis, a panoply of carbohydrate-active enzymes and secondary metabolites.</title>
        <authorList>
            <person name="Sorensen T."/>
            <person name="Petersen C."/>
            <person name="Muurmann A.T."/>
            <person name="Christiansen J.V."/>
            <person name="Brundto M.L."/>
            <person name="Overgaard C.K."/>
            <person name="Boysen A.T."/>
            <person name="Wollenberg R.D."/>
            <person name="Larsen T.O."/>
            <person name="Sorensen J.L."/>
            <person name="Nielsen K.L."/>
            <person name="Sondergaard T.E."/>
        </authorList>
    </citation>
    <scope>NUCLEOTIDE SEQUENCE [LARGE SCALE GENOMIC DNA]</scope>
    <source>
        <strain evidence="10 11">AAU 773</strain>
    </source>
</reference>
<sequence>MSDRNTSLTCPRCSQTFSKKSSLTRHSRRCLRGVEPPSRKRSCLECSSTKVRCDMRRPSCGRCQARSLVCEFPAIGQDSQVPSSSQAAMAQDRLANAAQTSEDQGRLLSLVPHLEDTPEAHVDSEPTVAGESEVVSTYVTPNASPPHPGRYGPGAAEPYTADDQAGDRVRRNGLPATAMVSEERRRVLLGTAPGTPSNNMVVRHTMHIVIRVLRSWPRLMATYHTAHLPPIIHCSQVENGIIAKPLANCYTLAKMWDGHAGGSTQLVQDTILNEVRRIFQECASYNEVDLLAAAQSVLILLIILFYGGSEDKGQELPTKTQAQLITQLWDVKHQLAGTNIFLPEECDRLLPRWQDWATVSAKRRTILAMHHLEWSWSLRTGYPTLTCFELAPSPAPAAGYLWRETDEARWKTLYGDWLDLWKGGPYLIGEFFSITPEGNLDARSELWLAEVDEFGMMLIAETNAGGNL</sequence>
<proteinExistence type="predicted"/>
<dbReference type="Proteomes" id="UP001390339">
    <property type="component" value="Unassembled WGS sequence"/>
</dbReference>
<dbReference type="EMBL" id="JAPCWZ010000009">
    <property type="protein sequence ID" value="KAK8852253.1"/>
    <property type="molecule type" value="Genomic_DNA"/>
</dbReference>
<keyword evidence="11" id="KW-1185">Reference proteome</keyword>
<evidence type="ECO:0000256" key="2">
    <source>
        <dbReference type="ARBA" id="ARBA00022833"/>
    </source>
</evidence>
<evidence type="ECO:0000256" key="5">
    <source>
        <dbReference type="ARBA" id="ARBA00023242"/>
    </source>
</evidence>